<name>A0A9D1PF52_9FIRM</name>
<proteinExistence type="inferred from homology"/>
<accession>A0A9D1PF52</accession>
<feature type="transmembrane region" description="Helical" evidence="9">
    <location>
        <begin position="133"/>
        <end position="152"/>
    </location>
</feature>
<feature type="transmembrane region" description="Helical" evidence="9">
    <location>
        <begin position="198"/>
        <end position="217"/>
    </location>
</feature>
<evidence type="ECO:0000256" key="2">
    <source>
        <dbReference type="ARBA" id="ARBA00007783"/>
    </source>
</evidence>
<keyword evidence="7 9" id="KW-1133">Transmembrane helix</keyword>
<gene>
    <name evidence="11" type="ORF">H9747_11640</name>
</gene>
<dbReference type="PROSITE" id="PS51012">
    <property type="entry name" value="ABC_TM2"/>
    <property type="match status" value="1"/>
</dbReference>
<reference evidence="11" key="1">
    <citation type="journal article" date="2021" name="PeerJ">
        <title>Extensive microbial diversity within the chicken gut microbiome revealed by metagenomics and culture.</title>
        <authorList>
            <person name="Gilroy R."/>
            <person name="Ravi A."/>
            <person name="Getino M."/>
            <person name="Pursley I."/>
            <person name="Horton D.L."/>
            <person name="Alikhan N.F."/>
            <person name="Baker D."/>
            <person name="Gharbi K."/>
            <person name="Hall N."/>
            <person name="Watson M."/>
            <person name="Adriaenssens E.M."/>
            <person name="Foster-Nyarko E."/>
            <person name="Jarju S."/>
            <person name="Secka A."/>
            <person name="Antonio M."/>
            <person name="Oren A."/>
            <person name="Chaudhuri R.R."/>
            <person name="La Ragione R."/>
            <person name="Hildebrand F."/>
            <person name="Pallen M.J."/>
        </authorList>
    </citation>
    <scope>NUCLEOTIDE SEQUENCE</scope>
    <source>
        <strain evidence="11">CHK195-9823</strain>
    </source>
</reference>
<evidence type="ECO:0000256" key="7">
    <source>
        <dbReference type="ARBA" id="ARBA00022989"/>
    </source>
</evidence>
<dbReference type="GO" id="GO:0005886">
    <property type="term" value="C:plasma membrane"/>
    <property type="evidence" value="ECO:0007669"/>
    <property type="project" value="UniProtKB-SubCell"/>
</dbReference>
<evidence type="ECO:0000256" key="6">
    <source>
        <dbReference type="ARBA" id="ARBA00022692"/>
    </source>
</evidence>
<evidence type="ECO:0000313" key="12">
    <source>
        <dbReference type="Proteomes" id="UP000886814"/>
    </source>
</evidence>
<evidence type="ECO:0000256" key="9">
    <source>
        <dbReference type="RuleBase" id="RU361157"/>
    </source>
</evidence>
<keyword evidence="6 9" id="KW-0812">Transmembrane</keyword>
<dbReference type="GO" id="GO:0015920">
    <property type="term" value="P:lipopolysaccharide transport"/>
    <property type="evidence" value="ECO:0007669"/>
    <property type="project" value="TreeGrafter"/>
</dbReference>
<comment type="similarity">
    <text evidence="2 9">Belongs to the ABC-2 integral membrane protein family.</text>
</comment>
<feature type="transmembrane region" description="Helical" evidence="9">
    <location>
        <begin position="164"/>
        <end position="191"/>
    </location>
</feature>
<dbReference type="GO" id="GO:0140359">
    <property type="term" value="F:ABC-type transporter activity"/>
    <property type="evidence" value="ECO:0007669"/>
    <property type="project" value="InterPro"/>
</dbReference>
<evidence type="ECO:0000256" key="5">
    <source>
        <dbReference type="ARBA" id="ARBA00022519"/>
    </source>
</evidence>
<feature type="transmembrane region" description="Helical" evidence="9">
    <location>
        <begin position="254"/>
        <end position="275"/>
    </location>
</feature>
<evidence type="ECO:0000256" key="8">
    <source>
        <dbReference type="ARBA" id="ARBA00023136"/>
    </source>
</evidence>
<feature type="transmembrane region" description="Helical" evidence="9">
    <location>
        <begin position="52"/>
        <end position="76"/>
    </location>
</feature>
<evidence type="ECO:0000256" key="1">
    <source>
        <dbReference type="ARBA" id="ARBA00004429"/>
    </source>
</evidence>
<dbReference type="InterPro" id="IPR047817">
    <property type="entry name" value="ABC2_TM_bact-type"/>
</dbReference>
<keyword evidence="4 9" id="KW-1003">Cell membrane</keyword>
<organism evidence="11 12">
    <name type="scientific">Candidatus Blautia stercorigallinarum</name>
    <dbReference type="NCBI Taxonomy" id="2838501"/>
    <lineage>
        <taxon>Bacteria</taxon>
        <taxon>Bacillati</taxon>
        <taxon>Bacillota</taxon>
        <taxon>Clostridia</taxon>
        <taxon>Lachnospirales</taxon>
        <taxon>Lachnospiraceae</taxon>
        <taxon>Blautia</taxon>
    </lineage>
</organism>
<evidence type="ECO:0000259" key="10">
    <source>
        <dbReference type="PROSITE" id="PS51012"/>
    </source>
</evidence>
<dbReference type="InterPro" id="IPR013525">
    <property type="entry name" value="ABC2_TM"/>
</dbReference>
<feature type="transmembrane region" description="Helical" evidence="9">
    <location>
        <begin position="88"/>
        <end position="112"/>
    </location>
</feature>
<dbReference type="Proteomes" id="UP000886814">
    <property type="component" value="Unassembled WGS sequence"/>
</dbReference>
<evidence type="ECO:0000313" key="11">
    <source>
        <dbReference type="EMBL" id="HIV39625.1"/>
    </source>
</evidence>
<evidence type="ECO:0000256" key="3">
    <source>
        <dbReference type="ARBA" id="ARBA00022448"/>
    </source>
</evidence>
<reference evidence="11" key="2">
    <citation type="submission" date="2021-04" db="EMBL/GenBank/DDBJ databases">
        <authorList>
            <person name="Gilroy R."/>
        </authorList>
    </citation>
    <scope>NUCLEOTIDE SEQUENCE</scope>
    <source>
        <strain evidence="11">CHK195-9823</strain>
    </source>
</reference>
<comment type="subcellular location">
    <subcellularLocation>
        <location evidence="1">Cell inner membrane</location>
        <topology evidence="1">Multi-pass membrane protein</topology>
    </subcellularLocation>
    <subcellularLocation>
        <location evidence="9">Cell membrane</location>
        <topology evidence="9">Multi-pass membrane protein</topology>
    </subcellularLocation>
</comment>
<dbReference type="AlphaFoldDB" id="A0A9D1PF52"/>
<evidence type="ECO:0000256" key="4">
    <source>
        <dbReference type="ARBA" id="ARBA00022475"/>
    </source>
</evidence>
<keyword evidence="8 9" id="KW-0472">Membrane</keyword>
<dbReference type="PANTHER" id="PTHR30413:SF8">
    <property type="entry name" value="TRANSPORT PERMEASE PROTEIN"/>
    <property type="match status" value="1"/>
</dbReference>
<dbReference type="EMBL" id="DXIQ01000077">
    <property type="protein sequence ID" value="HIV39625.1"/>
    <property type="molecule type" value="Genomic_DNA"/>
</dbReference>
<sequence length="286" mass="32789">MISEKNNEQEWDLILYPGKSGLISEIKELWQYRELILLLVKKEFKIMYAQTILGPVWLLLTPLMSSAVLSLVFGMAAGISTDGIPQFLFYYLGSILWQDFSGCVTGISRVFISNAGLAEKVYFPRLCMPISIVLSRQVRFGIQFILFIILYFSGFQDHGGVQRIPFILLTLCLLLEMMALSLGTGIFFAAFTVKYRDIMVLINFAMQMWMYITPVIYPASVIPDFWRQFYMLNPMAVILEAFRSGWFGTGIIQVQYFAVSMVLTIAILCIGILIFQKRQRRFTDTV</sequence>
<keyword evidence="5" id="KW-0997">Cell inner membrane</keyword>
<protein>
    <recommendedName>
        <fullName evidence="9">Transport permease protein</fullName>
    </recommendedName>
</protein>
<feature type="domain" description="ABC transmembrane type-2" evidence="10">
    <location>
        <begin position="53"/>
        <end position="278"/>
    </location>
</feature>
<keyword evidence="3 9" id="KW-0813">Transport</keyword>
<dbReference type="Pfam" id="PF01061">
    <property type="entry name" value="ABC2_membrane"/>
    <property type="match status" value="1"/>
</dbReference>
<comment type="caution">
    <text evidence="11">The sequence shown here is derived from an EMBL/GenBank/DDBJ whole genome shotgun (WGS) entry which is preliminary data.</text>
</comment>
<dbReference type="PANTHER" id="PTHR30413">
    <property type="entry name" value="INNER MEMBRANE TRANSPORT PERMEASE"/>
    <property type="match status" value="1"/>
</dbReference>